<organism evidence="1 2">
    <name type="scientific">Steccherinum ochraceum</name>
    <dbReference type="NCBI Taxonomy" id="92696"/>
    <lineage>
        <taxon>Eukaryota</taxon>
        <taxon>Fungi</taxon>
        <taxon>Dikarya</taxon>
        <taxon>Basidiomycota</taxon>
        <taxon>Agaricomycotina</taxon>
        <taxon>Agaricomycetes</taxon>
        <taxon>Polyporales</taxon>
        <taxon>Steccherinaceae</taxon>
        <taxon>Steccherinum</taxon>
    </lineage>
</organism>
<dbReference type="PANTHER" id="PTHR40470:SF1">
    <property type="entry name" value="PHYTANOYL-COA DIOXYGENASE FAMILY PROTEIN (AFU_ORTHOLOGUE AFUA_2G15850)"/>
    <property type="match status" value="1"/>
</dbReference>
<comment type="caution">
    <text evidence="1">The sequence shown here is derived from an EMBL/GenBank/DDBJ whole genome shotgun (WGS) entry which is preliminary data.</text>
</comment>
<proteinExistence type="predicted"/>
<dbReference type="SUPFAM" id="SSF51197">
    <property type="entry name" value="Clavaminate synthase-like"/>
    <property type="match status" value="1"/>
</dbReference>
<name>A0A4R0RSH0_9APHY</name>
<accession>A0A4R0RSH0</accession>
<protein>
    <recommendedName>
        <fullName evidence="3">Phytanoyl-CoA dioxygenase</fullName>
    </recommendedName>
</protein>
<evidence type="ECO:0008006" key="3">
    <source>
        <dbReference type="Google" id="ProtNLM"/>
    </source>
</evidence>
<keyword evidence="2" id="KW-1185">Reference proteome</keyword>
<reference evidence="1 2" key="1">
    <citation type="submission" date="2018-11" db="EMBL/GenBank/DDBJ databases">
        <title>Genome assembly of Steccherinum ochraceum LE-BIN_3174, the white-rot fungus of the Steccherinaceae family (The Residual Polyporoid clade, Polyporales, Basidiomycota).</title>
        <authorList>
            <person name="Fedorova T.V."/>
            <person name="Glazunova O.A."/>
            <person name="Landesman E.O."/>
            <person name="Moiseenko K.V."/>
            <person name="Psurtseva N.V."/>
            <person name="Savinova O.S."/>
            <person name="Shakhova N.V."/>
            <person name="Tyazhelova T.V."/>
            <person name="Vasina D.V."/>
        </authorList>
    </citation>
    <scope>NUCLEOTIDE SEQUENCE [LARGE SCALE GENOMIC DNA]</scope>
    <source>
        <strain evidence="1 2">LE-BIN_3174</strain>
    </source>
</reference>
<dbReference type="Proteomes" id="UP000292702">
    <property type="component" value="Unassembled WGS sequence"/>
</dbReference>
<evidence type="ECO:0000313" key="1">
    <source>
        <dbReference type="EMBL" id="TCD68439.1"/>
    </source>
</evidence>
<dbReference type="EMBL" id="RWJN01000066">
    <property type="protein sequence ID" value="TCD68439.1"/>
    <property type="molecule type" value="Genomic_DNA"/>
</dbReference>
<gene>
    <name evidence="1" type="ORF">EIP91_010725</name>
</gene>
<sequence length="210" mass="23402">MTTTMQVYKTLYDTQGYVILPRSLVIPSQTTFQDVLAAVTRIVAKARSGEWPHRRAVGRQFPPHRIGGSGDAWGVQHLMHPDLGEDAKVLKRWYTSPERAHSTTPDAPKNPLDMPGSIVVNLKPGETVFYNSNILHLGIYTTTALRATLHACMGSTQGGGSRARNVLQHGLEWMEEERFKEGLDDRGRKMLENTLRMKQGAGEVGYSLMN</sequence>
<evidence type="ECO:0000313" key="2">
    <source>
        <dbReference type="Proteomes" id="UP000292702"/>
    </source>
</evidence>
<dbReference type="OrthoDB" id="2106152at2759"/>
<dbReference type="AlphaFoldDB" id="A0A4R0RSH0"/>
<dbReference type="PANTHER" id="PTHR40470">
    <property type="entry name" value="PHYTANOYL-COA DIOXYGENASE FAMILY PROTEIN (AFU_ORTHOLOGUE AFUA_2G15850)"/>
    <property type="match status" value="1"/>
</dbReference>